<organism evidence="1 2">
    <name type="scientific">Rhodopirellula maiorica SM1</name>
    <dbReference type="NCBI Taxonomy" id="1265738"/>
    <lineage>
        <taxon>Bacteria</taxon>
        <taxon>Pseudomonadati</taxon>
        <taxon>Planctomycetota</taxon>
        <taxon>Planctomycetia</taxon>
        <taxon>Pirellulales</taxon>
        <taxon>Pirellulaceae</taxon>
        <taxon>Novipirellula</taxon>
    </lineage>
</organism>
<evidence type="ECO:0000313" key="1">
    <source>
        <dbReference type="EMBL" id="EMI20498.1"/>
    </source>
</evidence>
<dbReference type="Proteomes" id="UP000011991">
    <property type="component" value="Unassembled WGS sequence"/>
</dbReference>
<protein>
    <submittedName>
        <fullName evidence="1">Uncharacterized protein</fullName>
    </submittedName>
</protein>
<dbReference type="AlphaFoldDB" id="M5RME6"/>
<reference evidence="1 2" key="1">
    <citation type="journal article" date="2013" name="Mar. Genomics">
        <title>Expression of sulfatases in Rhodopirellula baltica and the diversity of sulfatases in the genus Rhodopirellula.</title>
        <authorList>
            <person name="Wegner C.E."/>
            <person name="Richter-Heitmann T."/>
            <person name="Klindworth A."/>
            <person name="Klockow C."/>
            <person name="Richter M."/>
            <person name="Achstetter T."/>
            <person name="Glockner F.O."/>
            <person name="Harder J."/>
        </authorList>
    </citation>
    <scope>NUCLEOTIDE SEQUENCE [LARGE SCALE GENOMIC DNA]</scope>
    <source>
        <strain evidence="1 2">SM1</strain>
    </source>
</reference>
<sequence length="52" mass="6042">MSAFVAHVATRDAPIRLKFYPSQRVPDGFSMRFWLNQKIFVTLFPAVALRML</sequence>
<comment type="caution">
    <text evidence="1">The sequence shown here is derived from an EMBL/GenBank/DDBJ whole genome shotgun (WGS) entry which is preliminary data.</text>
</comment>
<keyword evidence="2" id="KW-1185">Reference proteome</keyword>
<dbReference type="EMBL" id="ANOG01000362">
    <property type="protein sequence ID" value="EMI20498.1"/>
    <property type="molecule type" value="Genomic_DNA"/>
</dbReference>
<name>M5RME6_9BACT</name>
<proteinExistence type="predicted"/>
<gene>
    <name evidence="1" type="ORF">RMSM_02571</name>
</gene>
<accession>M5RME6</accession>
<evidence type="ECO:0000313" key="2">
    <source>
        <dbReference type="Proteomes" id="UP000011991"/>
    </source>
</evidence>